<accession>A0A3G4V5V7</accession>
<reference evidence="1 2" key="1">
    <citation type="submission" date="2018-11" db="EMBL/GenBank/DDBJ databases">
        <title>Complete Genome Sequence of Vbrio mediterranei 117-T6: a Potential Pathogen Bacteria Isolated from the Conchocelis of Pyropia.</title>
        <authorList>
            <person name="Liu Q."/>
        </authorList>
    </citation>
    <scope>NUCLEOTIDE SEQUENCE [LARGE SCALE GENOMIC DNA]</scope>
    <source>
        <strain evidence="1 2">117-T6</strain>
    </source>
</reference>
<dbReference type="Proteomes" id="UP000279760">
    <property type="component" value="Chromosome 1"/>
</dbReference>
<sequence>MKALKFAMAVVVALVVVGCGRVQPVLNFDNEPVTYDLTAAQVKSAITEAATNRGWVITEPEEGVLKAAILVRSHEAEAKIPYTNKFYSITYVSSKNLKAADGEIHRNYNRWINNLNTDIRKQLAAIAAAK</sequence>
<dbReference type="PROSITE" id="PS51257">
    <property type="entry name" value="PROKAR_LIPOPROTEIN"/>
    <property type="match status" value="1"/>
</dbReference>
<dbReference type="RefSeq" id="WP_006071843.1">
    <property type="nucleotide sequence ID" value="NZ_CP033577.1"/>
</dbReference>
<proteinExistence type="predicted"/>
<evidence type="ECO:0000313" key="1">
    <source>
        <dbReference type="EMBL" id="AYV20154.1"/>
    </source>
</evidence>
<evidence type="ECO:0000313" key="2">
    <source>
        <dbReference type="Proteomes" id="UP000279760"/>
    </source>
</evidence>
<organism evidence="1 2">
    <name type="scientific">Vibrio mediterranei</name>
    <dbReference type="NCBI Taxonomy" id="689"/>
    <lineage>
        <taxon>Bacteria</taxon>
        <taxon>Pseudomonadati</taxon>
        <taxon>Pseudomonadota</taxon>
        <taxon>Gammaproteobacteria</taxon>
        <taxon>Vibrionales</taxon>
        <taxon>Vibrionaceae</taxon>
        <taxon>Vibrio</taxon>
    </lineage>
</organism>
<dbReference type="AlphaFoldDB" id="A0A3G4V5V7"/>
<gene>
    <name evidence="1" type="ORF">ECB94_02045</name>
</gene>
<dbReference type="EMBL" id="CP033577">
    <property type="protein sequence ID" value="AYV20154.1"/>
    <property type="molecule type" value="Genomic_DNA"/>
</dbReference>
<protein>
    <submittedName>
        <fullName evidence="1">Uncharacterized protein</fullName>
    </submittedName>
</protein>
<dbReference type="GeneID" id="64086478"/>
<name>A0A3G4V5V7_9VIBR</name>